<sequence length="1965" mass="218401">MSQDEDLIYAQELIQAPERLLSLLQHARAFPADLDVSERLEDKLTTSLAWLSAPLSFPQPEAAQRSRIEGLSGIQYAPSRIAECTFLADYLHISENVSASLLEEAARQAPRYGRTSIDTAVKLFHQLVRTRIECVKLTLQGIEPQWDPATGERTDQAEYGQTEELLERAAGVLYQRSSNGAGKTLAVPAGSDAFFDSIMKQVDKCSTWIEETCPGDRRLPAATQLPADVQTLRVTECRSHQRGLLKLLYIVASDGKLRKSDLIGLVKWLKARTEVDGLTIMALSVFLAAIQHYDPSRPLHDQYESYSSVVKGYAQDPAILQIVTNQIIYEEEWKQPWLSRILLLPWCLFVEKAWMSDRYNERLQLPKILEKGVDTIIQAAIEGDAFQNLRRIVLPTTDVPDGIWRQKHHVQVGDSRAQLVDQWPDVEQEYKADVLRQVDLIIKSLLGAFHHVNKLRNREEDRVKSNDASHQEKAQSSASADGTPDVAETRTDFVALVELIIALYRELPLDHDDTLWTEMRFFTLVADMEGLQSVTLLSRLALAVSSGKKGTETLYQALVDSDLGKLDFDEIFGHFQHVVSRKPALTVIAQGVMGQGSPQANDAELHPAEALALESYCAIFIAIFRWHPGYAHAMLQAHEPNPVSLLWQLVNRNIPATTKAAVLDTINAFCAASGEVNPKALETSLAELESLGVRSVKEKQTSSISMSQASPTSLHHDSTRAWLLNLELNDAKSNTAVATSALVRLFKTLMDDRATTPLGSSQSSAISALKHSMVRYILDDAMPHTTVLLQNTATAEDGYSLLSAVLAGFQGALVRCDLSALTSIKDSPAQPGVLVLHRLLSDEKLRNNLMEAAVARASEMARADTRLADALSTISLYALRTIKRVLQVQSIFLEVLLPSLRNHADKLPQYDTMLSAICSPLDWYLAHQPQFNIQVATYVGTEMPRDLAQNAISLLGELSRSTHMASTYLHNGKRTSGNALAYMISSASESMVILAGFVDRLSEEDIDSSRQEQTLRPARLWLDSKDSIAIPQELESTRDSILEFLLDGTLPNTTGLTLAHFLLGYLSHASDGSPQIARHLPRDGIQAVIERTSDSPIRVVHRTCFHVIVNALSEAFSDDPDDTRDHLLETSPAFAYKAIRLLHQLSRNELTTLPTTRYLRDQQDFINMALRHLPVVPRSDTLTDGTLQYEDGVTVQLPARTLIAYLRYQAELFSLAALELYLTPSESSEAERIVKAFLENSDEEYSGQSGILALESLQRWNLHWTAKVAEQPDAQHFANVDFLAYRTRDREGCLIYDLDELDIVLRRESRNALRSLTGDFAVKAQEALDADRRAVLIYLDNDNRKGQIAFALGACLESWSKVITIIIGKNMDAISKNHRASIIYELSLNSFATLSSANDIPGKTDILSNVVLTLATTLQERALARMPEDRLQNLLRYVMHGIIGETTESARGFLYSTMIIYLRSLMEGNNALSLSSQNVLQSDTDRLLSVLCRDALNGSEVWKTVSYSLLDEMLQSSGASTKLIEKLWHGGILHNFVASIAANDRDVQLALGPDPNDVNPIFVLEAKLAMMLRIAQTETGGKRLIQAGFLKTMGSCDFISRQPYLEDMDYTDTALPMPAERYHQVLLPVLRVAAAVAQSLDSETAKDCVAFLTGQVDAFLPILRSDTGAISLAATQETAMLVTILYQILRTRNTTALTGDLKVYEHSLKALCYKYFSPERWMSSVVPMTQNEAQQSTTKFGINGVTVFEWRLRTTGTSVLQALLAYFNVATKGADSTDFKPVFIAGGQLGLDKNATKGGATYASLDQAVQLVGITVQELGQISSLVEDLDSRVADQYSLTDVQIDDVGVHLVKISPVGDKEDISLERRRAVAFVEIQRLQKSCTVHGRVLLQNLEAVLLLLNRHLRYYNRLVMDQVSNSRRYIQTAKSQFVRVEKDIVLRWSEETETALLSLGPILDYLRGLTIS</sequence>
<reference evidence="1" key="1">
    <citation type="submission" date="2023-04" db="EMBL/GenBank/DDBJ databases">
        <title>Draft Genome sequencing of Naganishia species isolated from polar environments using Oxford Nanopore Technology.</title>
        <authorList>
            <person name="Leo P."/>
            <person name="Venkateswaran K."/>
        </authorList>
    </citation>
    <scope>NUCLEOTIDE SEQUENCE</scope>
    <source>
        <strain evidence="1">MNA-CCFEE 5262</strain>
    </source>
</reference>
<name>A0ACC2WFU3_9TREE</name>
<keyword evidence="2" id="KW-1185">Reference proteome</keyword>
<proteinExistence type="predicted"/>
<accession>A0ACC2WFU3</accession>
<evidence type="ECO:0000313" key="2">
    <source>
        <dbReference type="Proteomes" id="UP001230649"/>
    </source>
</evidence>
<comment type="caution">
    <text evidence="1">The sequence shown here is derived from an EMBL/GenBank/DDBJ whole genome shotgun (WGS) entry which is preliminary data.</text>
</comment>
<protein>
    <submittedName>
        <fullName evidence="1">Uncharacterized protein</fullName>
    </submittedName>
</protein>
<dbReference type="Proteomes" id="UP001230649">
    <property type="component" value="Unassembled WGS sequence"/>
</dbReference>
<organism evidence="1 2">
    <name type="scientific">Naganishia adeliensis</name>
    <dbReference type="NCBI Taxonomy" id="92952"/>
    <lineage>
        <taxon>Eukaryota</taxon>
        <taxon>Fungi</taxon>
        <taxon>Dikarya</taxon>
        <taxon>Basidiomycota</taxon>
        <taxon>Agaricomycotina</taxon>
        <taxon>Tremellomycetes</taxon>
        <taxon>Filobasidiales</taxon>
        <taxon>Filobasidiaceae</taxon>
        <taxon>Naganishia</taxon>
    </lineage>
</organism>
<dbReference type="EMBL" id="JASBWS010000024">
    <property type="protein sequence ID" value="KAJ9110338.1"/>
    <property type="molecule type" value="Genomic_DNA"/>
</dbReference>
<gene>
    <name evidence="1" type="ORF">QFC20_002934</name>
</gene>
<evidence type="ECO:0000313" key="1">
    <source>
        <dbReference type="EMBL" id="KAJ9110338.1"/>
    </source>
</evidence>